<dbReference type="Pfam" id="PF00264">
    <property type="entry name" value="Tyrosinase"/>
    <property type="match status" value="1"/>
</dbReference>
<evidence type="ECO:0000313" key="5">
    <source>
        <dbReference type="EMBL" id="EUN30002.1"/>
    </source>
</evidence>
<feature type="chain" id="PRO_5004892153" description="Tyrosinase copper-binding domain-containing protein" evidence="3">
    <location>
        <begin position="20"/>
        <end position="287"/>
    </location>
</feature>
<evidence type="ECO:0000256" key="1">
    <source>
        <dbReference type="ARBA" id="ARBA00022723"/>
    </source>
</evidence>
<sequence length="287" mass="31615">MFSMLFVILALALPVPAISSCNSTCTPETIQTRVEWANMADTDKHSYLKAVNCLMKLPAQTGINGTVTRFDDMHAMHQVQTKEIHIVFLPFHRLYVFVYEQLLREECGYKGPTPWWDETRDAGNFMDSPLLDPDTGFGGNGTGPDGCVTDGPFANTTLHIGPGQTLTEHCLSRSVEETNSTLANETYVEHCHNLSTYLDFWEETGLTTHGAGHSGIGGVMQDIDASPGDPDNRVYQLGGPSSQGPCEGGCQETTLDYVMTTYEIRPNVTVGDVMDIQGGYLCYKYDY</sequence>
<dbReference type="PANTHER" id="PTHR11474">
    <property type="entry name" value="TYROSINASE FAMILY MEMBER"/>
    <property type="match status" value="1"/>
</dbReference>
<name>W7F1D8_BIPV3</name>
<dbReference type="GO" id="GO:0046872">
    <property type="term" value="F:metal ion binding"/>
    <property type="evidence" value="ECO:0007669"/>
    <property type="project" value="UniProtKB-KW"/>
</dbReference>
<dbReference type="Proteomes" id="UP000054337">
    <property type="component" value="Unassembled WGS sequence"/>
</dbReference>
<keyword evidence="1" id="KW-0479">Metal-binding</keyword>
<dbReference type="RefSeq" id="XP_014559576.1">
    <property type="nucleotide sequence ID" value="XM_014704090.1"/>
</dbReference>
<gene>
    <name evidence="5" type="ORF">COCVIDRAFT_13434</name>
</gene>
<dbReference type="InterPro" id="IPR050316">
    <property type="entry name" value="Tyrosinase/Hemocyanin"/>
</dbReference>
<evidence type="ECO:0000313" key="6">
    <source>
        <dbReference type="Proteomes" id="UP000054337"/>
    </source>
</evidence>
<keyword evidence="6" id="KW-1185">Reference proteome</keyword>
<organism evidence="5 6">
    <name type="scientific">Bipolaris victoriae (strain FI3)</name>
    <name type="common">Victoria blight of oats agent</name>
    <name type="synonym">Cochliobolus victoriae</name>
    <dbReference type="NCBI Taxonomy" id="930091"/>
    <lineage>
        <taxon>Eukaryota</taxon>
        <taxon>Fungi</taxon>
        <taxon>Dikarya</taxon>
        <taxon>Ascomycota</taxon>
        <taxon>Pezizomycotina</taxon>
        <taxon>Dothideomycetes</taxon>
        <taxon>Pleosporomycetidae</taxon>
        <taxon>Pleosporales</taxon>
        <taxon>Pleosporineae</taxon>
        <taxon>Pleosporaceae</taxon>
        <taxon>Bipolaris</taxon>
    </lineage>
</organism>
<dbReference type="GeneID" id="26251325"/>
<dbReference type="InterPro" id="IPR002227">
    <property type="entry name" value="Tyrosinase_Cu-bd"/>
</dbReference>
<dbReference type="GO" id="GO:0016491">
    <property type="term" value="F:oxidoreductase activity"/>
    <property type="evidence" value="ECO:0007669"/>
    <property type="project" value="InterPro"/>
</dbReference>
<protein>
    <recommendedName>
        <fullName evidence="4">Tyrosinase copper-binding domain-containing protein</fullName>
    </recommendedName>
</protein>
<dbReference type="OrthoDB" id="6132182at2759"/>
<dbReference type="EMBL" id="KI968708">
    <property type="protein sequence ID" value="EUN30002.1"/>
    <property type="molecule type" value="Genomic_DNA"/>
</dbReference>
<reference evidence="5 6" key="1">
    <citation type="journal article" date="2013" name="PLoS Genet.">
        <title>Comparative genome structure, secondary metabolite, and effector coding capacity across Cochliobolus pathogens.</title>
        <authorList>
            <person name="Condon B.J."/>
            <person name="Leng Y."/>
            <person name="Wu D."/>
            <person name="Bushley K.E."/>
            <person name="Ohm R.A."/>
            <person name="Otillar R."/>
            <person name="Martin J."/>
            <person name="Schackwitz W."/>
            <person name="Grimwood J."/>
            <person name="MohdZainudin N."/>
            <person name="Xue C."/>
            <person name="Wang R."/>
            <person name="Manning V.A."/>
            <person name="Dhillon B."/>
            <person name="Tu Z.J."/>
            <person name="Steffenson B.J."/>
            <person name="Salamov A."/>
            <person name="Sun H."/>
            <person name="Lowry S."/>
            <person name="LaButti K."/>
            <person name="Han J."/>
            <person name="Copeland A."/>
            <person name="Lindquist E."/>
            <person name="Barry K."/>
            <person name="Schmutz J."/>
            <person name="Baker S.E."/>
            <person name="Ciuffetti L.M."/>
            <person name="Grigoriev I.V."/>
            <person name="Zhong S."/>
            <person name="Turgeon B.G."/>
        </authorList>
    </citation>
    <scope>NUCLEOTIDE SEQUENCE [LARGE SCALE GENOMIC DNA]</scope>
    <source>
        <strain evidence="5 6">FI3</strain>
    </source>
</reference>
<keyword evidence="3" id="KW-0732">Signal</keyword>
<keyword evidence="2" id="KW-0186">Copper</keyword>
<dbReference type="PANTHER" id="PTHR11474:SF126">
    <property type="entry name" value="TYROSINASE-LIKE PROTEIN TYR-1-RELATED"/>
    <property type="match status" value="1"/>
</dbReference>
<evidence type="ECO:0000256" key="3">
    <source>
        <dbReference type="SAM" id="SignalP"/>
    </source>
</evidence>
<dbReference type="AlphaFoldDB" id="W7F1D8"/>
<dbReference type="SUPFAM" id="SSF48056">
    <property type="entry name" value="Di-copper centre-containing domain"/>
    <property type="match status" value="1"/>
</dbReference>
<dbReference type="Gene3D" id="1.10.1280.10">
    <property type="entry name" value="Di-copper center containing domain from catechol oxidase"/>
    <property type="match status" value="1"/>
</dbReference>
<evidence type="ECO:0000256" key="2">
    <source>
        <dbReference type="ARBA" id="ARBA00023008"/>
    </source>
</evidence>
<accession>W7F1D8</accession>
<proteinExistence type="predicted"/>
<evidence type="ECO:0000259" key="4">
    <source>
        <dbReference type="Pfam" id="PF00264"/>
    </source>
</evidence>
<dbReference type="InterPro" id="IPR008922">
    <property type="entry name" value="Di-copper_centre_dom_sf"/>
</dbReference>
<dbReference type="HOGENOM" id="CLU_035914_2_0_1"/>
<feature type="domain" description="Tyrosinase copper-binding" evidence="4">
    <location>
        <begin position="68"/>
        <end position="230"/>
    </location>
</feature>
<feature type="signal peptide" evidence="3">
    <location>
        <begin position="1"/>
        <end position="19"/>
    </location>
</feature>